<evidence type="ECO:0000256" key="1">
    <source>
        <dbReference type="SAM" id="MobiDB-lite"/>
    </source>
</evidence>
<feature type="region of interest" description="Disordered" evidence="1">
    <location>
        <begin position="197"/>
        <end position="216"/>
    </location>
</feature>
<feature type="signal peptide" evidence="3">
    <location>
        <begin position="1"/>
        <end position="21"/>
    </location>
</feature>
<organism evidence="4 5">
    <name type="scientific">Massarina eburnea CBS 473.64</name>
    <dbReference type="NCBI Taxonomy" id="1395130"/>
    <lineage>
        <taxon>Eukaryota</taxon>
        <taxon>Fungi</taxon>
        <taxon>Dikarya</taxon>
        <taxon>Ascomycota</taxon>
        <taxon>Pezizomycotina</taxon>
        <taxon>Dothideomycetes</taxon>
        <taxon>Pleosporomycetidae</taxon>
        <taxon>Pleosporales</taxon>
        <taxon>Massarineae</taxon>
        <taxon>Massarinaceae</taxon>
        <taxon>Massarina</taxon>
    </lineage>
</organism>
<feature type="transmembrane region" description="Helical" evidence="2">
    <location>
        <begin position="145"/>
        <end position="163"/>
    </location>
</feature>
<evidence type="ECO:0000256" key="3">
    <source>
        <dbReference type="SAM" id="SignalP"/>
    </source>
</evidence>
<keyword evidence="5" id="KW-1185">Reference proteome</keyword>
<proteinExistence type="predicted"/>
<dbReference type="Proteomes" id="UP000799753">
    <property type="component" value="Unassembled WGS sequence"/>
</dbReference>
<keyword evidence="2" id="KW-0812">Transmembrane</keyword>
<gene>
    <name evidence="4" type="ORF">P280DRAFT_467218</name>
</gene>
<protein>
    <submittedName>
        <fullName evidence="4">Uncharacterized protein</fullName>
    </submittedName>
</protein>
<evidence type="ECO:0000256" key="2">
    <source>
        <dbReference type="SAM" id="Phobius"/>
    </source>
</evidence>
<feature type="compositionally biased region" description="Polar residues" evidence="1">
    <location>
        <begin position="207"/>
        <end position="216"/>
    </location>
</feature>
<keyword evidence="2" id="KW-0472">Membrane</keyword>
<reference evidence="4" key="1">
    <citation type="journal article" date="2020" name="Stud. Mycol.">
        <title>101 Dothideomycetes genomes: a test case for predicting lifestyles and emergence of pathogens.</title>
        <authorList>
            <person name="Haridas S."/>
            <person name="Albert R."/>
            <person name="Binder M."/>
            <person name="Bloem J."/>
            <person name="Labutti K."/>
            <person name="Salamov A."/>
            <person name="Andreopoulos B."/>
            <person name="Baker S."/>
            <person name="Barry K."/>
            <person name="Bills G."/>
            <person name="Bluhm B."/>
            <person name="Cannon C."/>
            <person name="Castanera R."/>
            <person name="Culley D."/>
            <person name="Daum C."/>
            <person name="Ezra D."/>
            <person name="Gonzalez J."/>
            <person name="Henrissat B."/>
            <person name="Kuo A."/>
            <person name="Liang C."/>
            <person name="Lipzen A."/>
            <person name="Lutzoni F."/>
            <person name="Magnuson J."/>
            <person name="Mondo S."/>
            <person name="Nolan M."/>
            <person name="Ohm R."/>
            <person name="Pangilinan J."/>
            <person name="Park H.-J."/>
            <person name="Ramirez L."/>
            <person name="Alfaro M."/>
            <person name="Sun H."/>
            <person name="Tritt A."/>
            <person name="Yoshinaga Y."/>
            <person name="Zwiers L.-H."/>
            <person name="Turgeon B."/>
            <person name="Goodwin S."/>
            <person name="Spatafora J."/>
            <person name="Crous P."/>
            <person name="Grigoriev I."/>
        </authorList>
    </citation>
    <scope>NUCLEOTIDE SEQUENCE</scope>
    <source>
        <strain evidence="4">CBS 473.64</strain>
    </source>
</reference>
<evidence type="ECO:0000313" key="5">
    <source>
        <dbReference type="Proteomes" id="UP000799753"/>
    </source>
</evidence>
<keyword evidence="2" id="KW-1133">Transmembrane helix</keyword>
<sequence length="216" mass="23982">MLLPTYAFYISLLSIFSHAMASPVDTLSSIQCNCITFYPYSQPLACTQSHSQNLSWSAAQSFASSHNLDITFTTQMAISRVLEVQQPLPTSVLMRMYGGRGRGRMRQDPGSRIMCGNYDEVKKTYLDEGAEHKVATFEARQCDGLVSEIVGILLLMLVLYALGDYIRLRFFAKHGPVQLEGAEKCLLARAEAGSISHPELNEKDQQIEATTQTESS</sequence>
<accession>A0A6A6S698</accession>
<evidence type="ECO:0000313" key="4">
    <source>
        <dbReference type="EMBL" id="KAF2643145.1"/>
    </source>
</evidence>
<keyword evidence="3" id="KW-0732">Signal</keyword>
<dbReference type="EMBL" id="MU006780">
    <property type="protein sequence ID" value="KAF2643145.1"/>
    <property type="molecule type" value="Genomic_DNA"/>
</dbReference>
<dbReference type="AlphaFoldDB" id="A0A6A6S698"/>
<feature type="chain" id="PRO_5025382443" evidence="3">
    <location>
        <begin position="22"/>
        <end position="216"/>
    </location>
</feature>
<name>A0A6A6S698_9PLEO</name>
<dbReference type="OrthoDB" id="3768069at2759"/>